<evidence type="ECO:0000256" key="2">
    <source>
        <dbReference type="ARBA" id="ARBA00023002"/>
    </source>
</evidence>
<protein>
    <submittedName>
        <fullName evidence="3">SDR family oxidoreductase</fullName>
    </submittedName>
</protein>
<dbReference type="PANTHER" id="PTHR24321">
    <property type="entry name" value="DEHYDROGENASES, SHORT CHAIN"/>
    <property type="match status" value="1"/>
</dbReference>
<proteinExistence type="inferred from homology"/>
<dbReference type="Proteomes" id="UP001315278">
    <property type="component" value="Unassembled WGS sequence"/>
</dbReference>
<accession>A0ABS5FRJ7</accession>
<keyword evidence="4" id="KW-1185">Reference proteome</keyword>
<evidence type="ECO:0000256" key="1">
    <source>
        <dbReference type="ARBA" id="ARBA00006484"/>
    </source>
</evidence>
<comment type="similarity">
    <text evidence="1">Belongs to the short-chain dehydrogenases/reductases (SDR) family.</text>
</comment>
<organism evidence="3 4">
    <name type="scientific">Bradyrhizobium jicamae</name>
    <dbReference type="NCBI Taxonomy" id="280332"/>
    <lineage>
        <taxon>Bacteria</taxon>
        <taxon>Pseudomonadati</taxon>
        <taxon>Pseudomonadota</taxon>
        <taxon>Alphaproteobacteria</taxon>
        <taxon>Hyphomicrobiales</taxon>
        <taxon>Nitrobacteraceae</taxon>
        <taxon>Bradyrhizobium</taxon>
    </lineage>
</organism>
<dbReference type="EMBL" id="JAFCJH010000038">
    <property type="protein sequence ID" value="MBR0799403.1"/>
    <property type="molecule type" value="Genomic_DNA"/>
</dbReference>
<dbReference type="SUPFAM" id="SSF51735">
    <property type="entry name" value="NAD(P)-binding Rossmann-fold domains"/>
    <property type="match status" value="1"/>
</dbReference>
<dbReference type="PANTHER" id="PTHR24321:SF15">
    <property type="entry name" value="OXIDOREDUCTASE UCPA"/>
    <property type="match status" value="1"/>
</dbReference>
<evidence type="ECO:0000313" key="4">
    <source>
        <dbReference type="Proteomes" id="UP001315278"/>
    </source>
</evidence>
<dbReference type="InterPro" id="IPR002347">
    <property type="entry name" value="SDR_fam"/>
</dbReference>
<dbReference type="Pfam" id="PF13561">
    <property type="entry name" value="adh_short_C2"/>
    <property type="match status" value="1"/>
</dbReference>
<dbReference type="Gene3D" id="3.40.50.720">
    <property type="entry name" value="NAD(P)-binding Rossmann-like Domain"/>
    <property type="match status" value="1"/>
</dbReference>
<dbReference type="InterPro" id="IPR036291">
    <property type="entry name" value="NAD(P)-bd_dom_sf"/>
</dbReference>
<sequence>MLKKFDSPTSDYRKLFDFTGRTAVVLGAASGIGKFSAEALAALGARVLCADRTQEGVEATAVAIRKQSSLSVATSCDAAADDEALAAKALVEFPRVDIAVTTPGLNIRKTILDYTDEDLDRVINLNIKGTVWFFLAFGRVMVEQHSGSLIACSSVRSVTIEPGLAIYGSTKAAIGLLVKGFASEVGRSGVRVNAIAPSIAETALTGPFKQRPDIYNLYAGHTVFNRWSSADEVATAVAYLASDAASYASGSTLFVDGGWIAVDGPPTGLTQLR</sequence>
<dbReference type="CDD" id="cd05233">
    <property type="entry name" value="SDR_c"/>
    <property type="match status" value="1"/>
</dbReference>
<name>A0ABS5FRJ7_9BRAD</name>
<evidence type="ECO:0000313" key="3">
    <source>
        <dbReference type="EMBL" id="MBR0799403.1"/>
    </source>
</evidence>
<dbReference type="PROSITE" id="PS00061">
    <property type="entry name" value="ADH_SHORT"/>
    <property type="match status" value="1"/>
</dbReference>
<gene>
    <name evidence="3" type="ORF">JQ615_28870</name>
</gene>
<keyword evidence="2" id="KW-0560">Oxidoreductase</keyword>
<reference evidence="4" key="1">
    <citation type="journal article" date="2021" name="ISME J.">
        <title>Evolutionary origin and ecological implication of a unique nif island in free-living Bradyrhizobium lineages.</title>
        <authorList>
            <person name="Tao J."/>
        </authorList>
    </citation>
    <scope>NUCLEOTIDE SEQUENCE [LARGE SCALE GENOMIC DNA]</scope>
    <source>
        <strain evidence="4">SZCCT0434</strain>
    </source>
</reference>
<dbReference type="InterPro" id="IPR020904">
    <property type="entry name" value="Sc_DH/Rdtase_CS"/>
</dbReference>
<comment type="caution">
    <text evidence="3">The sequence shown here is derived from an EMBL/GenBank/DDBJ whole genome shotgun (WGS) entry which is preliminary data.</text>
</comment>
<dbReference type="PRINTS" id="PR00081">
    <property type="entry name" value="GDHRDH"/>
</dbReference>